<dbReference type="PRINTS" id="PR00038">
    <property type="entry name" value="HTHLUXR"/>
</dbReference>
<keyword evidence="3" id="KW-0804">Transcription</keyword>
<evidence type="ECO:0000256" key="4">
    <source>
        <dbReference type="SAM" id="Coils"/>
    </source>
</evidence>
<dbReference type="SUPFAM" id="SSF46894">
    <property type="entry name" value="C-terminal effector domain of the bipartite response regulators"/>
    <property type="match status" value="1"/>
</dbReference>
<proteinExistence type="predicted"/>
<feature type="coiled-coil region" evidence="4">
    <location>
        <begin position="830"/>
        <end position="857"/>
    </location>
</feature>
<dbReference type="Pfam" id="PF25873">
    <property type="entry name" value="WHD_MalT"/>
    <property type="match status" value="1"/>
</dbReference>
<evidence type="ECO:0000313" key="7">
    <source>
        <dbReference type="Proteomes" id="UP000242915"/>
    </source>
</evidence>
<evidence type="ECO:0000256" key="1">
    <source>
        <dbReference type="ARBA" id="ARBA00023015"/>
    </source>
</evidence>
<accession>A0A239AEU5</accession>
<name>A0A239AEU5_9PSED</name>
<dbReference type="InterPro" id="IPR036388">
    <property type="entry name" value="WH-like_DNA-bd_sf"/>
</dbReference>
<gene>
    <name evidence="6" type="ORF">SAMN05216255_1134</name>
</gene>
<dbReference type="Gene3D" id="1.25.40.10">
    <property type="entry name" value="Tetratricopeptide repeat domain"/>
    <property type="match status" value="1"/>
</dbReference>
<reference evidence="7" key="1">
    <citation type="submission" date="2017-06" db="EMBL/GenBank/DDBJ databases">
        <authorList>
            <person name="Varghese N."/>
            <person name="Submissions S."/>
        </authorList>
    </citation>
    <scope>NUCLEOTIDE SEQUENCE [LARGE SCALE GENOMIC DNA]</scope>
    <source>
        <strain evidence="7">CIP 108523</strain>
    </source>
</reference>
<dbReference type="InterPro" id="IPR000792">
    <property type="entry name" value="Tscrpt_reg_LuxR_C"/>
</dbReference>
<dbReference type="InterPro" id="IPR011990">
    <property type="entry name" value="TPR-like_helical_dom_sf"/>
</dbReference>
<dbReference type="Proteomes" id="UP000242915">
    <property type="component" value="Unassembled WGS sequence"/>
</dbReference>
<dbReference type="AlphaFoldDB" id="A0A239AEU5"/>
<dbReference type="GO" id="GO:0016887">
    <property type="term" value="F:ATP hydrolysis activity"/>
    <property type="evidence" value="ECO:0007669"/>
    <property type="project" value="InterPro"/>
</dbReference>
<dbReference type="InterPro" id="IPR059106">
    <property type="entry name" value="WHD_MalT"/>
</dbReference>
<feature type="domain" description="HTH luxR-type" evidence="5">
    <location>
        <begin position="837"/>
        <end position="902"/>
    </location>
</feature>
<keyword evidence="1" id="KW-0805">Transcription regulation</keyword>
<dbReference type="SUPFAM" id="SSF52540">
    <property type="entry name" value="P-loop containing nucleoside triphosphate hydrolases"/>
    <property type="match status" value="1"/>
</dbReference>
<evidence type="ECO:0000256" key="3">
    <source>
        <dbReference type="ARBA" id="ARBA00023163"/>
    </source>
</evidence>
<evidence type="ECO:0000259" key="5">
    <source>
        <dbReference type="PROSITE" id="PS50043"/>
    </source>
</evidence>
<dbReference type="GO" id="GO:0006355">
    <property type="term" value="P:regulation of DNA-templated transcription"/>
    <property type="evidence" value="ECO:0007669"/>
    <property type="project" value="InterPro"/>
</dbReference>
<dbReference type="Pfam" id="PF00196">
    <property type="entry name" value="GerE"/>
    <property type="match status" value="1"/>
</dbReference>
<dbReference type="PANTHER" id="PTHR44688">
    <property type="entry name" value="DNA-BINDING TRANSCRIPTIONAL ACTIVATOR DEVR_DOSR"/>
    <property type="match status" value="1"/>
</dbReference>
<dbReference type="Gene3D" id="1.10.10.10">
    <property type="entry name" value="Winged helix-like DNA-binding domain superfamily/Winged helix DNA-binding domain"/>
    <property type="match status" value="1"/>
</dbReference>
<protein>
    <submittedName>
        <fullName evidence="6">LuxR family transcriptional regulator, maltose regulon positive regulatory protein</fullName>
    </submittedName>
</protein>
<keyword evidence="2" id="KW-0238">DNA-binding</keyword>
<dbReference type="InterPro" id="IPR049945">
    <property type="entry name" value="AAA_22"/>
</dbReference>
<dbReference type="Pfam" id="PF13401">
    <property type="entry name" value="AAA_22"/>
    <property type="match status" value="1"/>
</dbReference>
<dbReference type="SMART" id="SM00421">
    <property type="entry name" value="HTH_LUXR"/>
    <property type="match status" value="1"/>
</dbReference>
<dbReference type="Gene3D" id="3.40.50.300">
    <property type="entry name" value="P-loop containing nucleotide triphosphate hydrolases"/>
    <property type="match status" value="1"/>
</dbReference>
<dbReference type="GO" id="GO:0003677">
    <property type="term" value="F:DNA binding"/>
    <property type="evidence" value="ECO:0007669"/>
    <property type="project" value="UniProtKB-KW"/>
</dbReference>
<evidence type="ECO:0000313" key="6">
    <source>
        <dbReference type="EMBL" id="SNR94105.1"/>
    </source>
</evidence>
<keyword evidence="7" id="KW-1185">Reference proteome</keyword>
<dbReference type="PROSITE" id="PS00622">
    <property type="entry name" value="HTH_LUXR_1"/>
    <property type="match status" value="1"/>
</dbReference>
<dbReference type="PANTHER" id="PTHR44688:SF25">
    <property type="entry name" value="HTH LUXR-TYPE DOMAIN-CONTAINING PROTEIN"/>
    <property type="match status" value="1"/>
</dbReference>
<dbReference type="InterPro" id="IPR016032">
    <property type="entry name" value="Sig_transdc_resp-reg_C-effctor"/>
</dbReference>
<keyword evidence="4" id="KW-0175">Coiled coil</keyword>
<dbReference type="CDD" id="cd06170">
    <property type="entry name" value="LuxR_C_like"/>
    <property type="match status" value="1"/>
</dbReference>
<organism evidence="6 7">
    <name type="scientific">Pseudomonas segetis</name>
    <dbReference type="NCBI Taxonomy" id="298908"/>
    <lineage>
        <taxon>Bacteria</taxon>
        <taxon>Pseudomonadati</taxon>
        <taxon>Pseudomonadota</taxon>
        <taxon>Gammaproteobacteria</taxon>
        <taxon>Pseudomonadales</taxon>
        <taxon>Pseudomonadaceae</taxon>
        <taxon>Pseudomonas</taxon>
    </lineage>
</organism>
<sequence length="906" mass="103371">MDDMNEVLDQPADYNLTSEVVPVQVSERYFLRPTVQSELAALPERLILLVAPAGFGKTTELAVLANKRVEQGQCVAWLTLTAESNTSLIFFQQLAHTLESVQASLGDFDSALTDNSACLDTLQVMELVLGNILRMRKSLLLVLDDFEAISNPDLLSAIDRLINYAPDGFTLAIGSRVKPKLSLATWRAKGYLVEIGERELRLSEDDTRVYLQLHGLNVEPLSLKKIYSYTEGWMTGVLQVIKWLKSTPQKPDALLEYQEDHTSVGKYLSDAVFEGLPVERQDALLNMSVVHRFNGSLVQALTGCDNGQQLLEDLEVMQLFLVPLDSDRRWFRFHRFFAEFLRARLKQQDPERFKQIHFNASLWFTNNHMQNFAIEHAYHAQDVELLAALVDGCGLSLINRGQLSLVHKWRQHVPDDIAVKYPVLVLTDLWVRVVDLGLDEANRALDDLLLRWGDSDSKTQLTDSMLAALAIKSLIALQKDDLRTCVKLARRVELQLGSRTAFLEVAMLVIGAFANVMMGWHDAARKLLTLANQRNHFLDGNYLQMQLINVEVMLLLEQGKIKQAELLFERLRERTTSWFNEKSKATVLPKITQCLIAYQQGRFEGVTSLLKRMLSIVDVISPVDLCAQGTLCLAHLQYMQGNTKEAHSTLIYIQNLAARNKAWRFYAQAVGYEILRTLQEAGDDRTKRAEQRLKSINWNELASNYAHMRLNPVLWVQGLSRTRLQQARGHYSEAIHEILQLRGMLQDDWEGLEHIRLDLLAAHSYQQLGYQERSQSLLVQCLIAAEREEVRSLFLEEGEPIRNMLHQLEMAERQPALQNFIRSLLALWPGQSAQRQLEVIEEELTEREQEVIRLAAQGMSNNDIGQQLNLALGTVKWHLHNIYEKLKVRNRTQAIRRARELGMLGS</sequence>
<dbReference type="EMBL" id="FZOG01000001">
    <property type="protein sequence ID" value="SNR94105.1"/>
    <property type="molecule type" value="Genomic_DNA"/>
</dbReference>
<evidence type="ECO:0000256" key="2">
    <source>
        <dbReference type="ARBA" id="ARBA00023125"/>
    </source>
</evidence>
<dbReference type="InterPro" id="IPR027417">
    <property type="entry name" value="P-loop_NTPase"/>
</dbReference>
<dbReference type="PROSITE" id="PS50043">
    <property type="entry name" value="HTH_LUXR_2"/>
    <property type="match status" value="1"/>
</dbReference>